<dbReference type="EMBL" id="DS139414">
    <property type="protein sequence ID" value="EAX69047.1"/>
    <property type="molecule type" value="Genomic_DNA"/>
</dbReference>
<dbReference type="AlphaFoldDB" id="A2ECF1"/>
<reference evidence="5" key="2">
    <citation type="journal article" date="2007" name="Science">
        <title>Draft genome sequence of the sexually transmitted pathogen Trichomonas vaginalis.</title>
        <authorList>
            <person name="Carlton J.M."/>
            <person name="Hirt R.P."/>
            <person name="Silva J.C."/>
            <person name="Delcher A.L."/>
            <person name="Schatz M."/>
            <person name="Zhao Q."/>
            <person name="Wortman J.R."/>
            <person name="Bidwell S.L."/>
            <person name="Alsmark U.C.M."/>
            <person name="Besteiro S."/>
            <person name="Sicheritz-Ponten T."/>
            <person name="Noel C.J."/>
            <person name="Dacks J.B."/>
            <person name="Foster P.G."/>
            <person name="Simillion C."/>
            <person name="Van de Peer Y."/>
            <person name="Miranda-Saavedra D."/>
            <person name="Barton G.J."/>
            <person name="Westrop G.D."/>
            <person name="Mueller S."/>
            <person name="Dessi D."/>
            <person name="Fiori P.L."/>
            <person name="Ren Q."/>
            <person name="Paulsen I."/>
            <person name="Zhang H."/>
            <person name="Bastida-Corcuera F.D."/>
            <person name="Simoes-Barbosa A."/>
            <person name="Brown M.T."/>
            <person name="Hayes R.D."/>
            <person name="Mukherjee M."/>
            <person name="Okumura C.Y."/>
            <person name="Schneider R."/>
            <person name="Smith A.J."/>
            <person name="Vanacova S."/>
            <person name="Villalvazo M."/>
            <person name="Haas B.J."/>
            <person name="Pertea M."/>
            <person name="Feldblyum T.V."/>
            <person name="Utterback T.R."/>
            <person name="Shu C.L."/>
            <person name="Osoegawa K."/>
            <person name="de Jong P.J."/>
            <person name="Hrdy I."/>
            <person name="Horvathova L."/>
            <person name="Zubacova Z."/>
            <person name="Dolezal P."/>
            <person name="Malik S.B."/>
            <person name="Logsdon J.M. Jr."/>
            <person name="Henze K."/>
            <person name="Gupta A."/>
            <person name="Wang C.C."/>
            <person name="Dunne R.L."/>
            <person name="Upcroft J.A."/>
            <person name="Upcroft P."/>
            <person name="White O."/>
            <person name="Salzberg S.L."/>
            <person name="Tang P."/>
            <person name="Chiu C.-H."/>
            <person name="Lee Y.-S."/>
            <person name="Embley T.M."/>
            <person name="Coombs G.H."/>
            <person name="Mottram J.C."/>
            <person name="Tachezy J."/>
            <person name="Fraser-Liggett C.M."/>
            <person name="Johnson P.J."/>
        </authorList>
    </citation>
    <scope>NUCLEOTIDE SEQUENCE [LARGE SCALE GENOMIC DNA]</scope>
    <source>
        <strain evidence="5">G3</strain>
    </source>
</reference>
<evidence type="ECO:0000313" key="3">
    <source>
        <dbReference type="EMBL" id="EAX75052.1"/>
    </source>
</evidence>
<gene>
    <name evidence="5" type="ORF">TVAG_060220</name>
    <name evidence="1" type="ORF">TVAG_137080</name>
    <name evidence="4" type="ORF">TVAG_143700</name>
    <name evidence="2" type="ORF">TVAG_523990</name>
    <name evidence="3" type="ORF">TVAG_566220</name>
</gene>
<evidence type="ECO:0000313" key="2">
    <source>
        <dbReference type="EMBL" id="EAX72027.1"/>
    </source>
</evidence>
<dbReference type="EMBL" id="DS113353">
    <property type="protein sequence ID" value="EAY09646.1"/>
    <property type="molecule type" value="Genomic_DNA"/>
</dbReference>
<reference evidence="5" key="1">
    <citation type="submission" date="2006-10" db="EMBL/GenBank/DDBJ databases">
        <authorList>
            <person name="Amadeo P."/>
            <person name="Zhao Q."/>
            <person name="Wortman J."/>
            <person name="Fraser-Liggett C."/>
            <person name="Carlton J."/>
        </authorList>
    </citation>
    <scope>NUCLEOTIDE SEQUENCE</scope>
    <source>
        <strain evidence="5">G3</strain>
    </source>
</reference>
<evidence type="ECO:0000313" key="4">
    <source>
        <dbReference type="EMBL" id="EAX84720.1"/>
    </source>
</evidence>
<evidence type="ECO:0000313" key="6">
    <source>
        <dbReference type="Proteomes" id="UP000001542"/>
    </source>
</evidence>
<dbReference type="Proteomes" id="UP000001542">
    <property type="component" value="Unassembled WGS sequence"/>
</dbReference>
<proteinExistence type="predicted"/>
<dbReference type="VEuPathDB" id="TrichDB:TVAG_060220"/>
<organism evidence="5 6">
    <name type="scientific">Trichomonas vaginalis (strain ATCC PRA-98 / G3)</name>
    <dbReference type="NCBI Taxonomy" id="412133"/>
    <lineage>
        <taxon>Eukaryota</taxon>
        <taxon>Metamonada</taxon>
        <taxon>Parabasalia</taxon>
        <taxon>Trichomonadida</taxon>
        <taxon>Trichomonadidae</taxon>
        <taxon>Trichomonas</taxon>
    </lineage>
</organism>
<dbReference type="EMBL" id="DS132924">
    <property type="protein sequence ID" value="EAX72027.1"/>
    <property type="molecule type" value="Genomic_DNA"/>
</dbReference>
<evidence type="ECO:0000313" key="5">
    <source>
        <dbReference type="EMBL" id="EAY09646.1"/>
    </source>
</evidence>
<dbReference type="EMBL" id="DS127051">
    <property type="protein sequence ID" value="EAX75052.1"/>
    <property type="molecule type" value="Genomic_DNA"/>
</dbReference>
<dbReference type="VEuPathDB" id="TrichDB:TVAGG3_0412710"/>
<keyword evidence="6" id="KW-1185">Reference proteome</keyword>
<accession>A2ECF1</accession>
<sequence length="72" mass="8187">MSLWQLESSCWSWVWNFNSLSSATTDVRITFPTVLLATINCVLTELAFTGRPVNTRFTVEIVVLIPGEYECE</sequence>
<evidence type="ECO:0000313" key="1">
    <source>
        <dbReference type="EMBL" id="EAX69047.1"/>
    </source>
</evidence>
<dbReference type="EMBL" id="DS115233">
    <property type="protein sequence ID" value="EAX84720.1"/>
    <property type="molecule type" value="Genomic_DNA"/>
</dbReference>
<protein>
    <submittedName>
        <fullName evidence="5">Uncharacterized protein</fullName>
    </submittedName>
</protein>
<name>A2ECF1_TRIV3</name>